<keyword evidence="2" id="KW-1185">Reference proteome</keyword>
<name>A0A0N4YGZ5_NIPBR</name>
<organism evidence="3">
    <name type="scientific">Nippostrongylus brasiliensis</name>
    <name type="common">Rat hookworm</name>
    <dbReference type="NCBI Taxonomy" id="27835"/>
    <lineage>
        <taxon>Eukaryota</taxon>
        <taxon>Metazoa</taxon>
        <taxon>Ecdysozoa</taxon>
        <taxon>Nematoda</taxon>
        <taxon>Chromadorea</taxon>
        <taxon>Rhabditida</taxon>
        <taxon>Rhabditina</taxon>
        <taxon>Rhabditomorpha</taxon>
        <taxon>Strongyloidea</taxon>
        <taxon>Heligmosomidae</taxon>
        <taxon>Nippostrongylus</taxon>
    </lineage>
</organism>
<reference evidence="3" key="1">
    <citation type="submission" date="2017-02" db="UniProtKB">
        <authorList>
            <consortium name="WormBaseParasite"/>
        </authorList>
    </citation>
    <scope>IDENTIFICATION</scope>
</reference>
<accession>A0A0N4YGZ5</accession>
<dbReference type="Proteomes" id="UP000271162">
    <property type="component" value="Unassembled WGS sequence"/>
</dbReference>
<evidence type="ECO:0000313" key="1">
    <source>
        <dbReference type="EMBL" id="VDL79697.1"/>
    </source>
</evidence>
<evidence type="ECO:0000313" key="2">
    <source>
        <dbReference type="Proteomes" id="UP000271162"/>
    </source>
</evidence>
<protein>
    <submittedName>
        <fullName evidence="3">Secreted protein</fullName>
    </submittedName>
</protein>
<gene>
    <name evidence="1" type="ORF">NBR_LOCUS16103</name>
</gene>
<dbReference type="EMBL" id="UYSL01022040">
    <property type="protein sequence ID" value="VDL79697.1"/>
    <property type="molecule type" value="Genomic_DNA"/>
</dbReference>
<dbReference type="WBParaSite" id="NBR_0001610201-mRNA-1">
    <property type="protein sequence ID" value="NBR_0001610201-mRNA-1"/>
    <property type="gene ID" value="NBR_0001610201"/>
</dbReference>
<proteinExistence type="predicted"/>
<evidence type="ECO:0000313" key="3">
    <source>
        <dbReference type="WBParaSite" id="NBR_0001610201-mRNA-1"/>
    </source>
</evidence>
<reference evidence="1 2" key="2">
    <citation type="submission" date="2018-11" db="EMBL/GenBank/DDBJ databases">
        <authorList>
            <consortium name="Pathogen Informatics"/>
        </authorList>
    </citation>
    <scope>NUCLEOTIDE SEQUENCE [LARGE SCALE GENOMIC DNA]</scope>
</reference>
<sequence>MRFAVVRTLLLRVECSIDVCTKRSSHSAGSILSHLSELSEGKNIETLPLFDSSNSKVPARPVVKKFDVD</sequence>
<dbReference type="AlphaFoldDB" id="A0A0N4YGZ5"/>